<organism evidence="4 5">
    <name type="scientific">Euroglyphus maynei</name>
    <name type="common">Mayne's house dust mite</name>
    <dbReference type="NCBI Taxonomy" id="6958"/>
    <lineage>
        <taxon>Eukaryota</taxon>
        <taxon>Metazoa</taxon>
        <taxon>Ecdysozoa</taxon>
        <taxon>Arthropoda</taxon>
        <taxon>Chelicerata</taxon>
        <taxon>Arachnida</taxon>
        <taxon>Acari</taxon>
        <taxon>Acariformes</taxon>
        <taxon>Sarcoptiformes</taxon>
        <taxon>Astigmata</taxon>
        <taxon>Psoroptidia</taxon>
        <taxon>Analgoidea</taxon>
        <taxon>Pyroglyphidae</taxon>
        <taxon>Pyroglyphinae</taxon>
        <taxon>Euroglyphus</taxon>
    </lineage>
</organism>
<keyword evidence="3" id="KW-0539">Nucleus</keyword>
<comment type="similarity">
    <text evidence="2">Belongs to the NRDE2 family.</text>
</comment>
<protein>
    <submittedName>
        <fullName evidence="4">Uncharacterized protein</fullName>
    </submittedName>
</protein>
<dbReference type="InterPro" id="IPR013633">
    <property type="entry name" value="NRDE-2"/>
</dbReference>
<dbReference type="Pfam" id="PF08424">
    <property type="entry name" value="NRDE-2"/>
    <property type="match status" value="1"/>
</dbReference>
<evidence type="ECO:0000256" key="1">
    <source>
        <dbReference type="ARBA" id="ARBA00004123"/>
    </source>
</evidence>
<evidence type="ECO:0000256" key="3">
    <source>
        <dbReference type="ARBA" id="ARBA00023242"/>
    </source>
</evidence>
<dbReference type="GO" id="GO:0031048">
    <property type="term" value="P:regulatory ncRNA-mediated heterochromatin formation"/>
    <property type="evidence" value="ECO:0007669"/>
    <property type="project" value="TreeGrafter"/>
</dbReference>
<dbReference type="GO" id="GO:1902369">
    <property type="term" value="P:negative regulation of RNA catabolic process"/>
    <property type="evidence" value="ECO:0007669"/>
    <property type="project" value="TreeGrafter"/>
</dbReference>
<evidence type="ECO:0000256" key="2">
    <source>
        <dbReference type="ARBA" id="ARBA00009265"/>
    </source>
</evidence>
<reference evidence="4 5" key="1">
    <citation type="submission" date="2017-03" db="EMBL/GenBank/DDBJ databases">
        <title>Genome Survey of Euroglyphus maynei.</title>
        <authorList>
            <person name="Arlian L.G."/>
            <person name="Morgan M.S."/>
            <person name="Rider S.D."/>
        </authorList>
    </citation>
    <scope>NUCLEOTIDE SEQUENCE [LARGE SCALE GENOMIC DNA]</scope>
    <source>
        <strain evidence="4">Arlian Lab</strain>
        <tissue evidence="4">Whole body</tissue>
    </source>
</reference>
<accession>A0A1Y3AR94</accession>
<dbReference type="OrthoDB" id="297219at2759"/>
<evidence type="ECO:0000313" key="5">
    <source>
        <dbReference type="Proteomes" id="UP000194236"/>
    </source>
</evidence>
<evidence type="ECO:0000313" key="4">
    <source>
        <dbReference type="EMBL" id="OTF69705.1"/>
    </source>
</evidence>
<keyword evidence="5" id="KW-1185">Reference proteome</keyword>
<dbReference type="Proteomes" id="UP000194236">
    <property type="component" value="Unassembled WGS sequence"/>
</dbReference>
<feature type="non-terminal residue" evidence="4">
    <location>
        <position position="262"/>
    </location>
</feature>
<sequence>RFNRTRKIFRQAFSALSRKQLEGQFRSHQIELDDLELILVNLTEFMAEFLRSIDQQEKAIGIYQALIEFNLFTPDEIDFNVSIDDWIVLFEQFWDSGVPRVGEYSATGWKQFQKNVMKKLLDKIPIKDERNLEKFGTEKLMNDCEDRIVSQLKQSLSESDRMKSLCWLHMERMRHQLHWLPINNQMLPDQHSMDDVEDTERIVQCDEDVQPFLYRLRNSESKFLLSLKFLRFLSIPFITNSLNSAYSTSRFELEFSSHSGHM</sequence>
<dbReference type="GO" id="GO:0071013">
    <property type="term" value="C:catalytic step 2 spliceosome"/>
    <property type="evidence" value="ECO:0007669"/>
    <property type="project" value="TreeGrafter"/>
</dbReference>
<dbReference type="PANTHER" id="PTHR13471:SF0">
    <property type="entry name" value="NUCLEAR EXOSOME REGULATOR NRDE2"/>
    <property type="match status" value="1"/>
</dbReference>
<comment type="caution">
    <text evidence="4">The sequence shown here is derived from an EMBL/GenBank/DDBJ whole genome shotgun (WGS) entry which is preliminary data.</text>
</comment>
<dbReference type="EMBL" id="MUJZ01069187">
    <property type="protein sequence ID" value="OTF69705.1"/>
    <property type="molecule type" value="Genomic_DNA"/>
</dbReference>
<proteinExistence type="inferred from homology"/>
<comment type="subcellular location">
    <subcellularLocation>
        <location evidence="1">Nucleus</location>
    </subcellularLocation>
</comment>
<name>A0A1Y3AR94_EURMA</name>
<feature type="non-terminal residue" evidence="4">
    <location>
        <position position="1"/>
    </location>
</feature>
<gene>
    <name evidence="4" type="ORF">BLA29_009901</name>
</gene>
<dbReference type="PANTHER" id="PTHR13471">
    <property type="entry name" value="TETRATRICOPEPTIDE-LIKE HELICAL"/>
    <property type="match status" value="1"/>
</dbReference>
<dbReference type="AlphaFoldDB" id="A0A1Y3AR94"/>